<gene>
    <name evidence="2" type="ORF">CDV36_015272</name>
</gene>
<feature type="compositionally biased region" description="Polar residues" evidence="1">
    <location>
        <begin position="8"/>
        <end position="17"/>
    </location>
</feature>
<dbReference type="OrthoDB" id="9971601at2759"/>
<sequence>MSERRRQTLQAQLSSADKQPRPVLTSLNGDCSWLMSFPRPETERAAVGKVFYHIVFEPWLEGPTDMFGSWFMKITLSSGPGIPNAEAVKGVVREIEDAAAIHLSQSDYSSAKAPEGESDSGGIDAILLGFYLLDHIHKPTLQTFSKDIPVIATPGAANIVRPWGHFKTIKLIQDLGPSVQSWRTPELHPGEPLPLWLTPIRLPGFSMLNFSLAIVWTHPTNGEDEAHEVILSSPHGTCFEGSLEAFRNAEPKTKMLAMLHGLKESFTMGKQTTLGAKGGIEIYRKVGGAKYWVLSHNSKMFFGGIFMHLSRTHDIYRTVGWMLEEEQKGDPDSAKKEKPNIVDVENGGLFVLAE</sequence>
<name>A0A3M2RAY8_9HYPO</name>
<feature type="region of interest" description="Disordered" evidence="1">
    <location>
        <begin position="1"/>
        <end position="21"/>
    </location>
</feature>
<dbReference type="InterPro" id="IPR036866">
    <property type="entry name" value="RibonucZ/Hydroxyglut_hydro"/>
</dbReference>
<dbReference type="PANTHER" id="PTHR36142:SF2">
    <property type="entry name" value="METALLO-HYDROLASE_OXIDOREDUCTASE SUPERFAMILY PROTEIN"/>
    <property type="match status" value="1"/>
</dbReference>
<dbReference type="PANTHER" id="PTHR36142">
    <property type="entry name" value="METALLO-HYDROLASE/OXIDOREDUCTASE SUPERFAMILY PROTEIN"/>
    <property type="match status" value="1"/>
</dbReference>
<dbReference type="AlphaFoldDB" id="A0A3M2RAY8"/>
<dbReference type="EMBL" id="NKUJ01000554">
    <property type="protein sequence ID" value="RMJ02460.1"/>
    <property type="molecule type" value="Genomic_DNA"/>
</dbReference>
<proteinExistence type="predicted"/>
<accession>A0A3M2RAY8</accession>
<protein>
    <submittedName>
        <fullName evidence="2">Uncharacterized protein</fullName>
    </submittedName>
</protein>
<comment type="caution">
    <text evidence="2">The sequence shown here is derived from an EMBL/GenBank/DDBJ whole genome shotgun (WGS) entry which is preliminary data.</text>
</comment>
<organism evidence="2 3">
    <name type="scientific">Fusarium kuroshium</name>
    <dbReference type="NCBI Taxonomy" id="2010991"/>
    <lineage>
        <taxon>Eukaryota</taxon>
        <taxon>Fungi</taxon>
        <taxon>Dikarya</taxon>
        <taxon>Ascomycota</taxon>
        <taxon>Pezizomycotina</taxon>
        <taxon>Sordariomycetes</taxon>
        <taxon>Hypocreomycetidae</taxon>
        <taxon>Hypocreales</taxon>
        <taxon>Nectriaceae</taxon>
        <taxon>Fusarium</taxon>
        <taxon>Fusarium solani species complex</taxon>
    </lineage>
</organism>
<reference evidence="2 3" key="1">
    <citation type="submission" date="2017-06" db="EMBL/GenBank/DDBJ databases">
        <title>Comparative genomic analysis of Ambrosia Fusariam Clade fungi.</title>
        <authorList>
            <person name="Stajich J.E."/>
            <person name="Carrillo J."/>
            <person name="Kijimoto T."/>
            <person name="Eskalen A."/>
            <person name="O'Donnell K."/>
            <person name="Kasson M."/>
        </authorList>
    </citation>
    <scope>NUCLEOTIDE SEQUENCE [LARGE SCALE GENOMIC DNA]</scope>
    <source>
        <strain evidence="2">UCR3666</strain>
    </source>
</reference>
<keyword evidence="3" id="KW-1185">Reference proteome</keyword>
<evidence type="ECO:0000313" key="2">
    <source>
        <dbReference type="EMBL" id="RMJ02460.1"/>
    </source>
</evidence>
<evidence type="ECO:0000313" key="3">
    <source>
        <dbReference type="Proteomes" id="UP000277212"/>
    </source>
</evidence>
<dbReference type="Proteomes" id="UP000277212">
    <property type="component" value="Unassembled WGS sequence"/>
</dbReference>
<evidence type="ECO:0000256" key="1">
    <source>
        <dbReference type="SAM" id="MobiDB-lite"/>
    </source>
</evidence>
<dbReference type="Gene3D" id="3.60.15.10">
    <property type="entry name" value="Ribonuclease Z/Hydroxyacylglutathione hydrolase-like"/>
    <property type="match status" value="1"/>
</dbReference>